<keyword evidence="1" id="KW-0472">Membrane</keyword>
<protein>
    <recommendedName>
        <fullName evidence="4">Baseplate protein J-like domain-containing protein</fullName>
    </recommendedName>
</protein>
<organism evidence="2 3">
    <name type="scientific">Candidatus Giovannonibacteria bacterium GW2011_GWB1_44_23</name>
    <dbReference type="NCBI Taxonomy" id="1618652"/>
    <lineage>
        <taxon>Bacteria</taxon>
        <taxon>Candidatus Giovannoniibacteriota</taxon>
    </lineage>
</organism>
<proteinExistence type="predicted"/>
<evidence type="ECO:0000313" key="2">
    <source>
        <dbReference type="EMBL" id="KKT57453.1"/>
    </source>
</evidence>
<evidence type="ECO:0008006" key="4">
    <source>
        <dbReference type="Google" id="ProtNLM"/>
    </source>
</evidence>
<feature type="transmembrane region" description="Helical" evidence="1">
    <location>
        <begin position="58"/>
        <end position="78"/>
    </location>
</feature>
<dbReference type="EMBL" id="LCIN01000004">
    <property type="protein sequence ID" value="KKT57453.1"/>
    <property type="molecule type" value="Genomic_DNA"/>
</dbReference>
<keyword evidence="1" id="KW-0812">Transmembrane</keyword>
<name>A0A0G1IF64_9BACT</name>
<dbReference type="AlphaFoldDB" id="A0A0G1IF64"/>
<evidence type="ECO:0000256" key="1">
    <source>
        <dbReference type="SAM" id="Phobius"/>
    </source>
</evidence>
<gene>
    <name evidence="2" type="ORF">UW49_C0004G0068</name>
</gene>
<dbReference type="Proteomes" id="UP000033977">
    <property type="component" value="Unassembled WGS sequence"/>
</dbReference>
<comment type="caution">
    <text evidence="2">The sequence shown here is derived from an EMBL/GenBank/DDBJ whole genome shotgun (WGS) entry which is preliminary data.</text>
</comment>
<sequence length="431" mass="47726">MQKKSKENFIDIVPASGKRVISDIVSAPKKEITSQFFKEPSPTIKVLKQRGRRGKRGWVTFIILVVLTVFILGSMFFAEMEVTLTPKTASWQIEKTLILKRYQDQAPPVFRTLTLPDIRSGLFKATEKRTEDAKAGGVVVIFNKSRDAQVLIASTRMEAPNGNIYRIPKTIVVPAAKSESGKLTPGSKEIAVLADKPGALYNLGLADFTLPGLKGTLKYELIFGRSKTEIQGGSEGEQVVVGKNDRDAALAGLVNEAQKEAVSIILKKIPQEEFLLPASVEYIALKEESNPVAGAVADNFTFDMEGEIRAATMSRSELETDLLKDNPRLAGFNGATVRIKNLENLNIKLINYKFDVPSFTIQVFGMAEVEVVLDQVAVKNKIIEKDISSASTLLGEYPYISRAEINFKPFWIGLFYKKPPKDPSRIDIILR</sequence>
<evidence type="ECO:0000313" key="3">
    <source>
        <dbReference type="Proteomes" id="UP000033977"/>
    </source>
</evidence>
<reference evidence="2 3" key="1">
    <citation type="journal article" date="2015" name="Nature">
        <title>rRNA introns, odd ribosomes, and small enigmatic genomes across a large radiation of phyla.</title>
        <authorList>
            <person name="Brown C.T."/>
            <person name="Hug L.A."/>
            <person name="Thomas B.C."/>
            <person name="Sharon I."/>
            <person name="Castelle C.J."/>
            <person name="Singh A."/>
            <person name="Wilkins M.J."/>
            <person name="Williams K.H."/>
            <person name="Banfield J.F."/>
        </authorList>
    </citation>
    <scope>NUCLEOTIDE SEQUENCE [LARGE SCALE GENOMIC DNA]</scope>
</reference>
<keyword evidence="1" id="KW-1133">Transmembrane helix</keyword>
<accession>A0A0G1IF64</accession>